<dbReference type="GO" id="GO:0005524">
    <property type="term" value="F:ATP binding"/>
    <property type="evidence" value="ECO:0007669"/>
    <property type="project" value="UniProtKB-KW"/>
</dbReference>
<dbReference type="EMBL" id="PFSC01000156">
    <property type="protein sequence ID" value="PJC30388.1"/>
    <property type="molecule type" value="Genomic_DNA"/>
</dbReference>
<sequence>MLKINNLIVSIDGKTILNDINFIFEKGKTYAIMGPNGSGKSTLAYSLMGHPAYKISNSKSQISNDNTIVLNGEDITAMEPHARAQAGMFLSFQTPLALSGVKVYQLLQLAMHGKKDPLKIRNEAKAYAKELGISEELLNRPLNEGASGGERKKMEVLQAAVLGKSLLIFDEVDTGVDVDALKSISKFLIKYKKDKTYIVITHYNRILHYLKPDHVLVMVEGKIVKVGGPELAKTIEDEGYEAFT</sequence>
<gene>
    <name evidence="5" type="primary">sufC</name>
    <name evidence="5" type="ORF">CO051_06065</name>
</gene>
<dbReference type="AlphaFoldDB" id="A0A2M8EWY4"/>
<dbReference type="SMART" id="SM00382">
    <property type="entry name" value="AAA"/>
    <property type="match status" value="1"/>
</dbReference>
<dbReference type="GO" id="GO:0016887">
    <property type="term" value="F:ATP hydrolysis activity"/>
    <property type="evidence" value="ECO:0007669"/>
    <property type="project" value="InterPro"/>
</dbReference>
<dbReference type="InterPro" id="IPR003593">
    <property type="entry name" value="AAA+_ATPase"/>
</dbReference>
<dbReference type="InterPro" id="IPR027417">
    <property type="entry name" value="P-loop_NTPase"/>
</dbReference>
<dbReference type="NCBIfam" id="TIGR01978">
    <property type="entry name" value="sufC"/>
    <property type="match status" value="1"/>
</dbReference>
<evidence type="ECO:0000256" key="2">
    <source>
        <dbReference type="ARBA" id="ARBA00022741"/>
    </source>
</evidence>
<evidence type="ECO:0000256" key="3">
    <source>
        <dbReference type="ARBA" id="ARBA00022840"/>
    </source>
</evidence>
<keyword evidence="3" id="KW-0067">ATP-binding</keyword>
<dbReference type="PROSITE" id="PS50893">
    <property type="entry name" value="ABC_TRANSPORTER_2"/>
    <property type="match status" value="1"/>
</dbReference>
<proteinExistence type="inferred from homology"/>
<keyword evidence="2" id="KW-0547">Nucleotide-binding</keyword>
<dbReference type="Pfam" id="PF00005">
    <property type="entry name" value="ABC_tran"/>
    <property type="match status" value="1"/>
</dbReference>
<dbReference type="Gene3D" id="3.40.50.300">
    <property type="entry name" value="P-loop containing nucleotide triphosphate hydrolases"/>
    <property type="match status" value="1"/>
</dbReference>
<dbReference type="Proteomes" id="UP000231383">
    <property type="component" value="Unassembled WGS sequence"/>
</dbReference>
<evidence type="ECO:0000313" key="6">
    <source>
        <dbReference type="Proteomes" id="UP000231383"/>
    </source>
</evidence>
<dbReference type="SUPFAM" id="SSF52540">
    <property type="entry name" value="P-loop containing nucleoside triphosphate hydrolases"/>
    <property type="match status" value="1"/>
</dbReference>
<accession>A0A2M8EWY4</accession>
<comment type="caution">
    <text evidence="5">The sequence shown here is derived from an EMBL/GenBank/DDBJ whole genome shotgun (WGS) entry which is preliminary data.</text>
</comment>
<comment type="similarity">
    <text evidence="1">Belongs to the ABC transporter superfamily. Ycf16 family.</text>
</comment>
<name>A0A2M8EWY4_9BACT</name>
<dbReference type="PANTHER" id="PTHR43204:SF1">
    <property type="entry name" value="ABC TRANSPORTER I FAMILY MEMBER 6, CHLOROPLASTIC"/>
    <property type="match status" value="1"/>
</dbReference>
<dbReference type="InterPro" id="IPR003439">
    <property type="entry name" value="ABC_transporter-like_ATP-bd"/>
</dbReference>
<reference evidence="6" key="1">
    <citation type="submission" date="2017-09" db="EMBL/GenBank/DDBJ databases">
        <title>Depth-based differentiation of microbial function through sediment-hosted aquifers and enrichment of novel symbionts in the deep terrestrial subsurface.</title>
        <authorList>
            <person name="Probst A.J."/>
            <person name="Ladd B."/>
            <person name="Jarett J.K."/>
            <person name="Geller-Mcgrath D.E."/>
            <person name="Sieber C.M.K."/>
            <person name="Emerson J.B."/>
            <person name="Anantharaman K."/>
            <person name="Thomas B.C."/>
            <person name="Malmstrom R."/>
            <person name="Stieglmeier M."/>
            <person name="Klingl A."/>
            <person name="Woyke T."/>
            <person name="Ryan C.M."/>
            <person name="Banfield J.F."/>
        </authorList>
    </citation>
    <scope>NUCLEOTIDE SEQUENCE [LARGE SCALE GENOMIC DNA]</scope>
</reference>
<protein>
    <submittedName>
        <fullName evidence="5">Fe-S cluster assembly ATPase SufC</fullName>
    </submittedName>
</protein>
<evidence type="ECO:0000256" key="1">
    <source>
        <dbReference type="ARBA" id="ARBA00006216"/>
    </source>
</evidence>
<feature type="domain" description="ABC transporter" evidence="4">
    <location>
        <begin position="2"/>
        <end position="244"/>
    </location>
</feature>
<dbReference type="InterPro" id="IPR010230">
    <property type="entry name" value="FeS-cluster_ATPase_SufC"/>
</dbReference>
<dbReference type="PANTHER" id="PTHR43204">
    <property type="entry name" value="ABC TRANSPORTER I FAMILY MEMBER 6, CHLOROPLASTIC"/>
    <property type="match status" value="1"/>
</dbReference>
<organism evidence="5 6">
    <name type="scientific">Candidatus Roizmanbacteria bacterium CG_4_9_14_0_2_um_filter_39_13</name>
    <dbReference type="NCBI Taxonomy" id="1974839"/>
    <lineage>
        <taxon>Bacteria</taxon>
        <taxon>Candidatus Roizmaniibacteriota</taxon>
    </lineage>
</organism>
<evidence type="ECO:0000313" key="5">
    <source>
        <dbReference type="EMBL" id="PJC30388.1"/>
    </source>
</evidence>
<evidence type="ECO:0000259" key="4">
    <source>
        <dbReference type="PROSITE" id="PS50893"/>
    </source>
</evidence>